<name>A0A1B1TBG0_9ARCH</name>
<proteinExistence type="predicted"/>
<organism evidence="1">
    <name type="scientific">uncultured Poseidoniia archaeon</name>
    <dbReference type="NCBI Taxonomy" id="1697135"/>
    <lineage>
        <taxon>Archaea</taxon>
        <taxon>Methanobacteriati</taxon>
        <taxon>Thermoplasmatota</taxon>
        <taxon>Candidatus Poseidoniia</taxon>
        <taxon>environmental samples</taxon>
    </lineage>
</organism>
<dbReference type="EMBL" id="KP211843">
    <property type="protein sequence ID" value="ANV79605.1"/>
    <property type="molecule type" value="Genomic_DNA"/>
</dbReference>
<evidence type="ECO:0000313" key="1">
    <source>
        <dbReference type="EMBL" id="ANV79605.1"/>
    </source>
</evidence>
<reference evidence="1" key="2">
    <citation type="journal article" date="2015" name="ISME J.">
        <title>A new class of marine Euryarchaeota group II from the Mediterranean deep chlorophyll maximum.</title>
        <authorList>
            <person name="Martin-Cuadrado A.B."/>
            <person name="Garcia-Heredia I."/>
            <person name="Molto A.G."/>
            <person name="Lopez-Ubeda R."/>
            <person name="Kimes N."/>
            <person name="Lopez-Garcia P."/>
            <person name="Moreira D."/>
            <person name="Rodriguez-Valera F."/>
        </authorList>
    </citation>
    <scope>NUCLEOTIDE SEQUENCE</scope>
</reference>
<sequence length="343" mass="39952">MERIQFGTLSILSCPVDKYMEKFFDSEEAPDQEIDVIKYHSLTETLKKLENGELDLLAMPAELLHGQHLQMYDANCEVLGARTPRTPNMILVSENKLQYQPKSGIILSDSKLVRRQLRRARKGLRVLSTKAFIEINEREEIFDDELEKYSWMEELRLNGEIDGYIIPRVIYSEINISGRRHSLLPDPHNLGDSHYLPQPYSDLIVIIGRKNFPKSIAELFTEIEGDTIWKIQDYFLSSMDKKELESIGVLVRHRKLSTLMIQAEKHRDLTMEQSFHDLEGEVITNEVLVELRIEKISNDGKRTISLHRVVPYSKYEIAMVATEKDWTKVLERAEMNEIKFIND</sequence>
<reference evidence="1" key="1">
    <citation type="submission" date="2014-11" db="EMBL/GenBank/DDBJ databases">
        <authorList>
            <person name="Zhu J."/>
            <person name="Qi W."/>
            <person name="Song R."/>
        </authorList>
    </citation>
    <scope>NUCLEOTIDE SEQUENCE</scope>
</reference>
<protein>
    <submittedName>
        <fullName evidence="1">Uncharacterized protein</fullName>
    </submittedName>
</protein>
<accession>A0A1B1TBG0</accession>
<dbReference type="AlphaFoldDB" id="A0A1B1TBG0"/>